<dbReference type="Pfam" id="PF00561">
    <property type="entry name" value="Abhydrolase_1"/>
    <property type="match status" value="1"/>
</dbReference>
<dbReference type="EMBL" id="JBDPGJ010000005">
    <property type="protein sequence ID" value="MEX0408310.1"/>
    <property type="molecule type" value="Genomic_DNA"/>
</dbReference>
<evidence type="ECO:0000256" key="6">
    <source>
        <dbReference type="ARBA" id="ARBA00041520"/>
    </source>
</evidence>
<organism evidence="14 15">
    <name type="scientific">Aquibium pacificus</name>
    <dbReference type="NCBI Taxonomy" id="3153579"/>
    <lineage>
        <taxon>Bacteria</taxon>
        <taxon>Pseudomonadati</taxon>
        <taxon>Pseudomonadota</taxon>
        <taxon>Alphaproteobacteria</taxon>
        <taxon>Hyphomicrobiales</taxon>
        <taxon>Phyllobacteriaceae</taxon>
        <taxon>Aquibium</taxon>
    </lineage>
</organism>
<evidence type="ECO:0000256" key="7">
    <source>
        <dbReference type="ARBA" id="ARBA00042645"/>
    </source>
</evidence>
<evidence type="ECO:0000256" key="8">
    <source>
        <dbReference type="ARBA" id="ARBA00042704"/>
    </source>
</evidence>
<evidence type="ECO:0000256" key="1">
    <source>
        <dbReference type="ARBA" id="ARBA00012423"/>
    </source>
</evidence>
<dbReference type="Proteomes" id="UP001556692">
    <property type="component" value="Unassembled WGS sequence"/>
</dbReference>
<comment type="caution">
    <text evidence="14">The sequence shown here is derived from an EMBL/GenBank/DDBJ whole genome shotgun (WGS) entry which is preliminary data.</text>
</comment>
<keyword evidence="3" id="KW-0809">Transit peptide</keyword>
<evidence type="ECO:0000259" key="12">
    <source>
        <dbReference type="Pfam" id="PF00561"/>
    </source>
</evidence>
<proteinExistence type="predicted"/>
<dbReference type="InterPro" id="IPR052382">
    <property type="entry name" value="ABHD10_acyl-thioesterase"/>
</dbReference>
<evidence type="ECO:0000256" key="2">
    <source>
        <dbReference type="ARBA" id="ARBA00022801"/>
    </source>
</evidence>
<dbReference type="SUPFAM" id="SSF53474">
    <property type="entry name" value="alpha/beta-Hydrolases"/>
    <property type="match status" value="1"/>
</dbReference>
<dbReference type="PANTHER" id="PTHR16138">
    <property type="entry name" value="MYCOPHENOLIC ACID ACYL-GLUCURONIDE ESTERASE, MITOCHONDRIAL"/>
    <property type="match status" value="1"/>
</dbReference>
<feature type="domain" description="Serine aminopeptidase S33" evidence="13">
    <location>
        <begin position="161"/>
        <end position="231"/>
    </location>
</feature>
<evidence type="ECO:0000313" key="14">
    <source>
        <dbReference type="EMBL" id="MEX0408310.1"/>
    </source>
</evidence>
<keyword evidence="15" id="KW-1185">Reference proteome</keyword>
<feature type="domain" description="AB hydrolase-1" evidence="12">
    <location>
        <begin position="20"/>
        <end position="131"/>
    </location>
</feature>
<comment type="catalytic activity">
    <reaction evidence="11">
        <text>mycophenolic acid O-acyl-beta-D-glucuronide + H2O = mycophenolate + D-glucuronate + H(+)</text>
        <dbReference type="Rhea" id="RHEA:34179"/>
        <dbReference type="ChEBI" id="CHEBI:15377"/>
        <dbReference type="ChEBI" id="CHEBI:15378"/>
        <dbReference type="ChEBI" id="CHEBI:58720"/>
        <dbReference type="ChEBI" id="CHEBI:62932"/>
        <dbReference type="ChEBI" id="CHEBI:66982"/>
        <dbReference type="EC" id="3.1.1.93"/>
    </reaction>
    <physiologicalReaction direction="left-to-right" evidence="11">
        <dbReference type="Rhea" id="RHEA:34180"/>
    </physiologicalReaction>
</comment>
<evidence type="ECO:0000259" key="13">
    <source>
        <dbReference type="Pfam" id="PF12146"/>
    </source>
</evidence>
<evidence type="ECO:0000256" key="9">
    <source>
        <dbReference type="ARBA" id="ARBA00046047"/>
    </source>
</evidence>
<dbReference type="InterPro" id="IPR029058">
    <property type="entry name" value="AB_hydrolase_fold"/>
</dbReference>
<dbReference type="PIRSF" id="PIRSF017388">
    <property type="entry name" value="Esterase_lipase"/>
    <property type="match status" value="1"/>
</dbReference>
<dbReference type="EC" id="3.1.2.22" evidence="1"/>
<evidence type="ECO:0000256" key="10">
    <source>
        <dbReference type="ARBA" id="ARBA00047409"/>
    </source>
</evidence>
<evidence type="ECO:0000256" key="5">
    <source>
        <dbReference type="ARBA" id="ARBA00039314"/>
    </source>
</evidence>
<dbReference type="PANTHER" id="PTHR16138:SF7">
    <property type="entry name" value="PALMITOYL-PROTEIN THIOESTERASE ABHD10, MITOCHONDRIAL"/>
    <property type="match status" value="1"/>
</dbReference>
<dbReference type="InterPro" id="IPR000073">
    <property type="entry name" value="AB_hydrolase_1"/>
</dbReference>
<sequence length="252" mass="27265">MIEVMADAEPFAFEGNDIGVVVSHGFTGTTQSMRYVGEQLYRRFGFTVVGPRLPGHGTSPDDMETTGYLDWAGEVERCLRELAARKKMVFVTGLSMGGTLTLNMAARFPELVKAIAPIAPAAGLLAPEFAEVLALNPPPARIPGIGSDIKAPGVVELAYSEVPVACMREVVVLASQTHDLMHRITCPTLVLHGREDHVVPPANAMLVVNTVRASDIRLLWLENSYHVATLDNDKDLIVDRVGNFFAEIAASK</sequence>
<comment type="catalytic activity">
    <reaction evidence="10">
        <text>S-hexadecanoyl-L-cysteinyl-[protein] + H2O = L-cysteinyl-[protein] + hexadecanoate + H(+)</text>
        <dbReference type="Rhea" id="RHEA:19233"/>
        <dbReference type="Rhea" id="RHEA-COMP:10131"/>
        <dbReference type="Rhea" id="RHEA-COMP:11032"/>
        <dbReference type="ChEBI" id="CHEBI:7896"/>
        <dbReference type="ChEBI" id="CHEBI:15377"/>
        <dbReference type="ChEBI" id="CHEBI:15378"/>
        <dbReference type="ChEBI" id="CHEBI:29950"/>
        <dbReference type="ChEBI" id="CHEBI:74151"/>
        <dbReference type="EC" id="3.1.2.22"/>
    </reaction>
    <physiologicalReaction direction="left-to-right" evidence="10">
        <dbReference type="Rhea" id="RHEA:19234"/>
    </physiologicalReaction>
</comment>
<reference evidence="14 15" key="1">
    <citation type="submission" date="2024-05" db="EMBL/GenBank/DDBJ databases">
        <authorList>
            <person name="Jiang F."/>
        </authorList>
    </citation>
    <scope>NUCLEOTIDE SEQUENCE [LARGE SCALE GENOMIC DNA]</scope>
    <source>
        <strain evidence="14 15">LZ166</strain>
    </source>
</reference>
<keyword evidence="2 14" id="KW-0378">Hydrolase</keyword>
<name>A0ABV3SPR4_9HYPH</name>
<gene>
    <name evidence="14" type="ORF">ABGN05_21845</name>
</gene>
<accession>A0ABV3SPR4</accession>
<evidence type="ECO:0000256" key="11">
    <source>
        <dbReference type="ARBA" id="ARBA00047972"/>
    </source>
</evidence>
<dbReference type="RefSeq" id="WP_367956178.1">
    <property type="nucleotide sequence ID" value="NZ_JBDPGJ010000005.1"/>
</dbReference>
<dbReference type="InterPro" id="IPR012354">
    <property type="entry name" value="Esterase_lipase"/>
</dbReference>
<evidence type="ECO:0000256" key="4">
    <source>
        <dbReference type="ARBA" id="ARBA00039132"/>
    </source>
</evidence>
<protein>
    <recommendedName>
        <fullName evidence="5">Palmitoyl-protein thioesterase ABHD10, mitochondrial</fullName>
        <ecNumber evidence="4">3.1.1.93</ecNumber>
        <ecNumber evidence="1">3.1.2.22</ecNumber>
    </recommendedName>
    <alternativeName>
        <fullName evidence="7">Acyl-protein thioesterase ABHD10</fullName>
    </alternativeName>
    <alternativeName>
        <fullName evidence="8">Alpha/beta hydrolase domain-containing protein 10</fullName>
    </alternativeName>
    <alternativeName>
        <fullName evidence="6">Mycophenolic acid acyl-glucuronide esterase, mitochondrial</fullName>
    </alternativeName>
</protein>
<dbReference type="EC" id="3.1.1.93" evidence="4"/>
<evidence type="ECO:0000256" key="3">
    <source>
        <dbReference type="ARBA" id="ARBA00022946"/>
    </source>
</evidence>
<dbReference type="PRINTS" id="PR00111">
    <property type="entry name" value="ABHYDROLASE"/>
</dbReference>
<comment type="function">
    <text evidence="9">Acts as an acyl-protein thioesterase that hydrolyzes fatty acids from acylated residues in proteins. Regulates the mitochondrial S-depalmitoylation of the nucleophilic active site residue of peroxiredoxin-5/PRDX5, a key antioxidant protein, therefore modulating mitochondrial antioxidant ability. Also catalyzes the deglucuronidation of mycophenolic acid acyl-glucuronide, an active metabolite of the immunosuppressant drug mycophenolate.</text>
</comment>
<dbReference type="InterPro" id="IPR022742">
    <property type="entry name" value="Hydrolase_4"/>
</dbReference>
<dbReference type="Gene3D" id="3.40.50.1820">
    <property type="entry name" value="alpha/beta hydrolase"/>
    <property type="match status" value="1"/>
</dbReference>
<dbReference type="Pfam" id="PF12146">
    <property type="entry name" value="Hydrolase_4"/>
    <property type="match status" value="1"/>
</dbReference>
<dbReference type="GO" id="GO:0016787">
    <property type="term" value="F:hydrolase activity"/>
    <property type="evidence" value="ECO:0007669"/>
    <property type="project" value="UniProtKB-KW"/>
</dbReference>
<evidence type="ECO:0000313" key="15">
    <source>
        <dbReference type="Proteomes" id="UP001556692"/>
    </source>
</evidence>